<name>A0A0C3RZ37_PHLG1</name>
<gene>
    <name evidence="1" type="ORF">PHLGIDRAFT_17089</name>
</gene>
<accession>A0A0C3RZ37</accession>
<proteinExistence type="predicted"/>
<keyword evidence="2" id="KW-1185">Reference proteome</keyword>
<evidence type="ECO:0000313" key="2">
    <source>
        <dbReference type="Proteomes" id="UP000053257"/>
    </source>
</evidence>
<dbReference type="EMBL" id="KN840759">
    <property type="protein sequence ID" value="KIP01617.1"/>
    <property type="molecule type" value="Genomic_DNA"/>
</dbReference>
<dbReference type="Proteomes" id="UP000053257">
    <property type="component" value="Unassembled WGS sequence"/>
</dbReference>
<dbReference type="HOGENOM" id="CLU_1390693_0_0_1"/>
<dbReference type="AlphaFoldDB" id="A0A0C3RZ37"/>
<dbReference type="OrthoDB" id="10676622at2759"/>
<protein>
    <submittedName>
        <fullName evidence="1">Uncharacterized protein</fullName>
    </submittedName>
</protein>
<sequence>MPECTAIKAANVREYNTLMQAAVRIWCKHVLFLIGSFLTRLAPQTRPESLAGPLYNTEAIDKLTDMFLLAQIHYALDEWQLGVQLGGRGPGALKFNDDIHTKIYDMHYQSLERYNEHWLSIQGSGLRTLQRELFSAVTHQSRTTCKANVTKEALTGLTDADFDAAAAASGLVNHAQPNFASDWSTPSGPSRVDSSV</sequence>
<organism evidence="1 2">
    <name type="scientific">Phlebiopsis gigantea (strain 11061_1 CR5-6)</name>
    <name type="common">White-rot fungus</name>
    <name type="synonym">Peniophora gigantea</name>
    <dbReference type="NCBI Taxonomy" id="745531"/>
    <lineage>
        <taxon>Eukaryota</taxon>
        <taxon>Fungi</taxon>
        <taxon>Dikarya</taxon>
        <taxon>Basidiomycota</taxon>
        <taxon>Agaricomycotina</taxon>
        <taxon>Agaricomycetes</taxon>
        <taxon>Polyporales</taxon>
        <taxon>Phanerochaetaceae</taxon>
        <taxon>Phlebiopsis</taxon>
    </lineage>
</organism>
<reference evidence="1 2" key="1">
    <citation type="journal article" date="2014" name="PLoS Genet.">
        <title>Analysis of the Phlebiopsis gigantea genome, transcriptome and secretome provides insight into its pioneer colonization strategies of wood.</title>
        <authorList>
            <person name="Hori C."/>
            <person name="Ishida T."/>
            <person name="Igarashi K."/>
            <person name="Samejima M."/>
            <person name="Suzuki H."/>
            <person name="Master E."/>
            <person name="Ferreira P."/>
            <person name="Ruiz-Duenas F.J."/>
            <person name="Held B."/>
            <person name="Canessa P."/>
            <person name="Larrondo L.F."/>
            <person name="Schmoll M."/>
            <person name="Druzhinina I.S."/>
            <person name="Kubicek C.P."/>
            <person name="Gaskell J.A."/>
            <person name="Kersten P."/>
            <person name="St John F."/>
            <person name="Glasner J."/>
            <person name="Sabat G."/>
            <person name="Splinter BonDurant S."/>
            <person name="Syed K."/>
            <person name="Yadav J."/>
            <person name="Mgbeahuruike A.C."/>
            <person name="Kovalchuk A."/>
            <person name="Asiegbu F.O."/>
            <person name="Lackner G."/>
            <person name="Hoffmeister D."/>
            <person name="Rencoret J."/>
            <person name="Gutierrez A."/>
            <person name="Sun H."/>
            <person name="Lindquist E."/>
            <person name="Barry K."/>
            <person name="Riley R."/>
            <person name="Grigoriev I.V."/>
            <person name="Henrissat B."/>
            <person name="Kues U."/>
            <person name="Berka R.M."/>
            <person name="Martinez A.T."/>
            <person name="Covert S.F."/>
            <person name="Blanchette R.A."/>
            <person name="Cullen D."/>
        </authorList>
    </citation>
    <scope>NUCLEOTIDE SEQUENCE [LARGE SCALE GENOMIC DNA]</scope>
    <source>
        <strain evidence="1 2">11061_1 CR5-6</strain>
    </source>
</reference>
<evidence type="ECO:0000313" key="1">
    <source>
        <dbReference type="EMBL" id="KIP01617.1"/>
    </source>
</evidence>